<evidence type="ECO:0000313" key="1">
    <source>
        <dbReference type="EMBL" id="PRD69203.1"/>
    </source>
</evidence>
<dbReference type="EMBL" id="PVLR01000017">
    <property type="protein sequence ID" value="PRD69203.1"/>
    <property type="molecule type" value="Genomic_DNA"/>
</dbReference>
<evidence type="ECO:0000313" key="2">
    <source>
        <dbReference type="Proteomes" id="UP000238326"/>
    </source>
</evidence>
<name>A0A2S9KFH6_9BURK</name>
<keyword evidence="2" id="KW-1185">Reference proteome</keyword>
<organism evidence="1 2">
    <name type="scientific">Malikia spinosa</name>
    <dbReference type="NCBI Taxonomy" id="86180"/>
    <lineage>
        <taxon>Bacteria</taxon>
        <taxon>Pseudomonadati</taxon>
        <taxon>Pseudomonadota</taxon>
        <taxon>Betaproteobacteria</taxon>
        <taxon>Burkholderiales</taxon>
        <taxon>Comamonadaceae</taxon>
        <taxon>Malikia</taxon>
    </lineage>
</organism>
<accession>A0A2S9KFH6</accession>
<sequence length="92" mass="10575">MPGEEQATMLGASHWVAKKIKMLEKELRGQVVFRDIKGNLHRQPFYIETSFFQWSLVDETELLRAQYAVSMIPDALAKINTSLTKISEHTKP</sequence>
<proteinExistence type="predicted"/>
<dbReference type="Proteomes" id="UP000238326">
    <property type="component" value="Unassembled WGS sequence"/>
</dbReference>
<reference evidence="1 2" key="1">
    <citation type="submission" date="2018-03" db="EMBL/GenBank/DDBJ databases">
        <title>Comparative genomics illustrates the genes involved in a hyperalkaliphilic mechanisms of Serpentinomonas isolated from highly-alkaline calcium-rich serpentinized springs.</title>
        <authorList>
            <person name="Suzuki S."/>
            <person name="Ishii S."/>
            <person name="Walworth N."/>
            <person name="Bird L."/>
            <person name="Kuenen J.G."/>
            <person name="Nealson K.H."/>
        </authorList>
    </citation>
    <scope>NUCLEOTIDE SEQUENCE [LARGE SCALE GENOMIC DNA]</scope>
    <source>
        <strain evidence="1 2">83</strain>
    </source>
</reference>
<gene>
    <name evidence="1" type="ORF">C6P61_07175</name>
</gene>
<protein>
    <submittedName>
        <fullName evidence="1">Uncharacterized protein</fullName>
    </submittedName>
</protein>
<dbReference type="AlphaFoldDB" id="A0A2S9KFH6"/>
<comment type="caution">
    <text evidence="1">The sequence shown here is derived from an EMBL/GenBank/DDBJ whole genome shotgun (WGS) entry which is preliminary data.</text>
</comment>